<evidence type="ECO:0008006" key="3">
    <source>
        <dbReference type="Google" id="ProtNLM"/>
    </source>
</evidence>
<evidence type="ECO:0000313" key="1">
    <source>
        <dbReference type="EMBL" id="KAK8040254.1"/>
    </source>
</evidence>
<gene>
    <name evidence="1" type="ORF">PG991_000042</name>
</gene>
<evidence type="ECO:0000313" key="2">
    <source>
        <dbReference type="Proteomes" id="UP001396898"/>
    </source>
</evidence>
<comment type="caution">
    <text evidence="1">The sequence shown here is derived from an EMBL/GenBank/DDBJ whole genome shotgun (WGS) entry which is preliminary data.</text>
</comment>
<keyword evidence="2" id="KW-1185">Reference proteome</keyword>
<sequence length="375" mass="41710">MAANNLPPWRFRIVGINVINNDRAAVLIEDYHGRRIAISISSNHTIYDANVGRLLRLINTTAIDESGASYDPSRICERISEAGGCLLDPAGYGVVLDMNVHAILYQETVHFAYRADCSFHNTPYLAPIHRDEANVLLHHPDSDKFLDFEIIDDLPVLASTDVQVLEVQVHGISFEGRVRVRDQEMLCLAEPIGLHDAYLRRHLETMQIIEKGRRHNPALARIPKLLGYVAHAESGHIIGLLTEWVPVGLAAAPGEESFAFYANRFRDASLERREKWMAQMRETVRGLHREGLVWGDGELAKVFVDTEDNARLTSFGGGGDGFPRTAAGDFEALKNIAILLDMEEEEGGDLDMVDGMVDGDPDMVEIKVEAESSED</sequence>
<name>A0ABR1T0Z7_9PEZI</name>
<reference evidence="1 2" key="1">
    <citation type="submission" date="2023-01" db="EMBL/GenBank/DDBJ databases">
        <title>Analysis of 21 Apiospora genomes using comparative genomics revels a genus with tremendous synthesis potential of carbohydrate active enzymes and secondary metabolites.</title>
        <authorList>
            <person name="Sorensen T."/>
        </authorList>
    </citation>
    <scope>NUCLEOTIDE SEQUENCE [LARGE SCALE GENOMIC DNA]</scope>
    <source>
        <strain evidence="1 2">CBS 20057</strain>
    </source>
</reference>
<protein>
    <recommendedName>
        <fullName evidence="3">Protein kinase domain-containing protein</fullName>
    </recommendedName>
</protein>
<dbReference type="EMBL" id="JAQQWI010000001">
    <property type="protein sequence ID" value="KAK8040254.1"/>
    <property type="molecule type" value="Genomic_DNA"/>
</dbReference>
<dbReference type="Proteomes" id="UP001396898">
    <property type="component" value="Unassembled WGS sequence"/>
</dbReference>
<accession>A0ABR1T0Z7</accession>
<proteinExistence type="predicted"/>
<organism evidence="1 2">
    <name type="scientific">Apiospora marii</name>
    <dbReference type="NCBI Taxonomy" id="335849"/>
    <lineage>
        <taxon>Eukaryota</taxon>
        <taxon>Fungi</taxon>
        <taxon>Dikarya</taxon>
        <taxon>Ascomycota</taxon>
        <taxon>Pezizomycotina</taxon>
        <taxon>Sordariomycetes</taxon>
        <taxon>Xylariomycetidae</taxon>
        <taxon>Amphisphaeriales</taxon>
        <taxon>Apiosporaceae</taxon>
        <taxon>Apiospora</taxon>
    </lineage>
</organism>